<dbReference type="SUPFAM" id="SSF55781">
    <property type="entry name" value="GAF domain-like"/>
    <property type="match status" value="1"/>
</dbReference>
<evidence type="ECO:0008006" key="5">
    <source>
        <dbReference type="Google" id="ProtNLM"/>
    </source>
</evidence>
<gene>
    <name evidence="3" type="ORF">CKO25_15725</name>
</gene>
<dbReference type="EMBL" id="NRSD01000019">
    <property type="protein sequence ID" value="MBK1646069.1"/>
    <property type="molecule type" value="Genomic_DNA"/>
</dbReference>
<evidence type="ECO:0000313" key="4">
    <source>
        <dbReference type="Proteomes" id="UP001138802"/>
    </source>
</evidence>
<dbReference type="Proteomes" id="UP001138802">
    <property type="component" value="Unassembled WGS sequence"/>
</dbReference>
<sequence>MSSEARSSHERRVVSSQGAPPETVVDDADDERVAAYLKQHPEFLLRNPAVLAELEIPHPSGPAVSLIERQVRVLRQELEAERQRLTHLVARAREYEALSERLHQLVLKLFAAQDSAQVCALLKDTLLSEFAAEAMALKLFQAESESGPRRDPLTLAFRGFLDHRQSLCGALNQDKAQILFGDQGAMIRSAAVVPVHAGGHVGVLAIGSRDPDRFRAEMGTDLLDRLGEILGHKLRLMTPMECGETLEQPTQVPLP</sequence>
<protein>
    <recommendedName>
        <fullName evidence="5">DUF484 family protein</fullName>
    </recommendedName>
</protein>
<proteinExistence type="predicted"/>
<accession>A0A9X1B9L0</accession>
<evidence type="ECO:0000313" key="3">
    <source>
        <dbReference type="EMBL" id="MBK1646069.1"/>
    </source>
</evidence>
<organism evidence="3 4">
    <name type="scientific">Thiocapsa imhoffii</name>
    <dbReference type="NCBI Taxonomy" id="382777"/>
    <lineage>
        <taxon>Bacteria</taxon>
        <taxon>Pseudomonadati</taxon>
        <taxon>Pseudomonadota</taxon>
        <taxon>Gammaproteobacteria</taxon>
        <taxon>Chromatiales</taxon>
        <taxon>Chromatiaceae</taxon>
        <taxon>Thiocapsa</taxon>
    </lineage>
</organism>
<evidence type="ECO:0000256" key="1">
    <source>
        <dbReference type="SAM" id="Coils"/>
    </source>
</evidence>
<dbReference type="PANTHER" id="PTHR38765:SF1">
    <property type="entry name" value="DUF484 DOMAIN-CONTAINING PROTEIN"/>
    <property type="match status" value="1"/>
</dbReference>
<dbReference type="PANTHER" id="PTHR38765">
    <property type="entry name" value="DUF484 DOMAIN-CONTAINING PROTEIN"/>
    <property type="match status" value="1"/>
</dbReference>
<keyword evidence="1" id="KW-0175">Coiled coil</keyword>
<feature type="region of interest" description="Disordered" evidence="2">
    <location>
        <begin position="1"/>
        <end position="28"/>
    </location>
</feature>
<dbReference type="Gene3D" id="3.30.450.40">
    <property type="match status" value="1"/>
</dbReference>
<reference evidence="3 4" key="1">
    <citation type="journal article" date="2020" name="Microorganisms">
        <title>Osmotic Adaptation and Compatible Solute Biosynthesis of Phototrophic Bacteria as Revealed from Genome Analyses.</title>
        <authorList>
            <person name="Imhoff J.F."/>
            <person name="Rahn T."/>
            <person name="Kunzel S."/>
            <person name="Keller A."/>
            <person name="Neulinger S.C."/>
        </authorList>
    </citation>
    <scope>NUCLEOTIDE SEQUENCE [LARGE SCALE GENOMIC DNA]</scope>
    <source>
        <strain evidence="3 4">DSM 21303</strain>
    </source>
</reference>
<comment type="caution">
    <text evidence="3">The sequence shown here is derived from an EMBL/GenBank/DDBJ whole genome shotgun (WGS) entry which is preliminary data.</text>
</comment>
<dbReference type="InterPro" id="IPR029016">
    <property type="entry name" value="GAF-like_dom_sf"/>
</dbReference>
<feature type="coiled-coil region" evidence="1">
    <location>
        <begin position="64"/>
        <end position="98"/>
    </location>
</feature>
<dbReference type="InterPro" id="IPR007435">
    <property type="entry name" value="DUF484"/>
</dbReference>
<keyword evidence="4" id="KW-1185">Reference proteome</keyword>
<name>A0A9X1B9L0_9GAMM</name>
<dbReference type="AlphaFoldDB" id="A0A9X1B9L0"/>
<dbReference type="Pfam" id="PF04340">
    <property type="entry name" value="DUF484"/>
    <property type="match status" value="1"/>
</dbReference>
<evidence type="ECO:0000256" key="2">
    <source>
        <dbReference type="SAM" id="MobiDB-lite"/>
    </source>
</evidence>
<feature type="compositionally biased region" description="Basic and acidic residues" evidence="2">
    <location>
        <begin position="1"/>
        <end position="13"/>
    </location>
</feature>